<dbReference type="SUPFAM" id="SSF53474">
    <property type="entry name" value="alpha/beta-Hydrolases"/>
    <property type="match status" value="1"/>
</dbReference>
<gene>
    <name evidence="1" type="ORF">JI751_00980</name>
</gene>
<evidence type="ECO:0000313" key="1">
    <source>
        <dbReference type="EMBL" id="MBL0746169.1"/>
    </source>
</evidence>
<dbReference type="RefSeq" id="WP_201932296.1">
    <property type="nucleotide sequence ID" value="NZ_JAERSG010000001.1"/>
</dbReference>
<proteinExistence type="predicted"/>
<organism evidence="1 2">
    <name type="scientific">Nocardioides baculatus</name>
    <dbReference type="NCBI Taxonomy" id="2801337"/>
    <lineage>
        <taxon>Bacteria</taxon>
        <taxon>Bacillati</taxon>
        <taxon>Actinomycetota</taxon>
        <taxon>Actinomycetes</taxon>
        <taxon>Propionibacteriales</taxon>
        <taxon>Nocardioidaceae</taxon>
        <taxon>Nocardioides</taxon>
    </lineage>
</organism>
<comment type="caution">
    <text evidence="1">The sequence shown here is derived from an EMBL/GenBank/DDBJ whole genome shotgun (WGS) entry which is preliminary data.</text>
</comment>
<protein>
    <recommendedName>
        <fullName evidence="3">Alpha/beta hydrolase</fullName>
    </recommendedName>
</protein>
<dbReference type="Proteomes" id="UP000636918">
    <property type="component" value="Unassembled WGS sequence"/>
</dbReference>
<dbReference type="Gene3D" id="3.40.50.1820">
    <property type="entry name" value="alpha/beta hydrolase"/>
    <property type="match status" value="1"/>
</dbReference>
<evidence type="ECO:0000313" key="2">
    <source>
        <dbReference type="Proteomes" id="UP000636918"/>
    </source>
</evidence>
<name>A0ABS1L397_9ACTN</name>
<keyword evidence="2" id="KW-1185">Reference proteome</keyword>
<dbReference type="EMBL" id="JAERSG010000001">
    <property type="protein sequence ID" value="MBL0746169.1"/>
    <property type="molecule type" value="Genomic_DNA"/>
</dbReference>
<reference evidence="1 2" key="1">
    <citation type="submission" date="2021-01" db="EMBL/GenBank/DDBJ databases">
        <title>Genome seq and assembly of Nocardiodes sp. G10.</title>
        <authorList>
            <person name="Chhetri G."/>
        </authorList>
    </citation>
    <scope>NUCLEOTIDE SEQUENCE [LARGE SCALE GENOMIC DNA]</scope>
    <source>
        <strain evidence="1 2">G10</strain>
    </source>
</reference>
<accession>A0ABS1L397</accession>
<dbReference type="InterPro" id="IPR029058">
    <property type="entry name" value="AB_hydrolase_fold"/>
</dbReference>
<evidence type="ECO:0008006" key="3">
    <source>
        <dbReference type="Google" id="ProtNLM"/>
    </source>
</evidence>
<sequence>MTFGGLPTRWEPPSESRGVALVAPGRAYSPAAPLLEFARRALLQHGFTVQQLWWDTTTRGDEESESWVRRHVEEAHAAEAADHVLVVAKSLGTFAASYAAERGLDAIWLTPLLTEPTVAEAIGANAGRQLLVGGLRDELWVPSIARELGENGCDVLEVPDADHSMGTDDAVRTAEIHVDVARAVEAFLASL</sequence>